<name>A0A1I7V2C8_9PELO</name>
<dbReference type="eggNOG" id="ENOG502THXH">
    <property type="taxonomic scope" value="Eukaryota"/>
</dbReference>
<sequence>MKTRGGEKKECSLRTKRVYKELRELSTHFSEVNDFKMAKAKATTLSPFFYQTTSQRELEELLNELIIILGSIMVAGIILLAMAIAFLCCLPGYVRAFRKHLPAHGSSPLLPLLTHSYRTLIYNYPTLFTLSIISGAASTAKIIGYDRIISYMCSVFGIAVNLYVAMYQIVISIISIHRFINSRQPEAFRSTLSRKNVIVLMVLVFLVFFIRDMGMMTWLIVCFANGQFRMLYTVLKYYLMTYVTHQVLLFIGMAFEFSLGSDMAASHSERVISKQIKAIGCVKLVLFILAGTSIITNIHTVLAEFLFYSVDVFLVPLVIEITEMSTTNVIKATEFRKEHIKV</sequence>
<keyword evidence="1" id="KW-0812">Transmembrane</keyword>
<protein>
    <submittedName>
        <fullName evidence="3">Transmembrane domain-containing protein</fullName>
    </submittedName>
</protein>
<organism evidence="2 3">
    <name type="scientific">Caenorhabditis tropicalis</name>
    <dbReference type="NCBI Taxonomy" id="1561998"/>
    <lineage>
        <taxon>Eukaryota</taxon>
        <taxon>Metazoa</taxon>
        <taxon>Ecdysozoa</taxon>
        <taxon>Nematoda</taxon>
        <taxon>Chromadorea</taxon>
        <taxon>Rhabditida</taxon>
        <taxon>Rhabditina</taxon>
        <taxon>Rhabditomorpha</taxon>
        <taxon>Rhabditoidea</taxon>
        <taxon>Rhabditidae</taxon>
        <taxon>Peloderinae</taxon>
        <taxon>Caenorhabditis</taxon>
    </lineage>
</organism>
<evidence type="ECO:0000313" key="2">
    <source>
        <dbReference type="Proteomes" id="UP000095282"/>
    </source>
</evidence>
<dbReference type="STRING" id="1561998.A0A1I7V2C8"/>
<dbReference type="Proteomes" id="UP000095282">
    <property type="component" value="Unplaced"/>
</dbReference>
<accession>A0A1I7V2C8</accession>
<evidence type="ECO:0000313" key="3">
    <source>
        <dbReference type="WBParaSite" id="Csp11.Scaffold630.g21702.t1"/>
    </source>
</evidence>
<feature type="transmembrane region" description="Helical" evidence="1">
    <location>
        <begin position="239"/>
        <end position="259"/>
    </location>
</feature>
<feature type="transmembrane region" description="Helical" evidence="1">
    <location>
        <begin position="280"/>
        <end position="299"/>
    </location>
</feature>
<keyword evidence="2" id="KW-1185">Reference proteome</keyword>
<feature type="transmembrane region" description="Helical" evidence="1">
    <location>
        <begin position="149"/>
        <end position="176"/>
    </location>
</feature>
<dbReference type="InterPro" id="IPR018817">
    <property type="entry name" value="7TM_GPCR_serpentine_rcpt_Srz"/>
</dbReference>
<keyword evidence="1" id="KW-1133">Transmembrane helix</keyword>
<keyword evidence="1" id="KW-0472">Membrane</keyword>
<dbReference type="Pfam" id="PF10325">
    <property type="entry name" value="7TM_GPCR_Srz"/>
    <property type="match status" value="1"/>
</dbReference>
<proteinExistence type="predicted"/>
<feature type="transmembrane region" description="Helical" evidence="1">
    <location>
        <begin position="197"/>
        <end position="219"/>
    </location>
</feature>
<feature type="transmembrane region" description="Helical" evidence="1">
    <location>
        <begin position="65"/>
        <end position="90"/>
    </location>
</feature>
<evidence type="ECO:0000256" key="1">
    <source>
        <dbReference type="SAM" id="Phobius"/>
    </source>
</evidence>
<dbReference type="AlphaFoldDB" id="A0A1I7V2C8"/>
<reference evidence="3" key="1">
    <citation type="submission" date="2016-11" db="UniProtKB">
        <authorList>
            <consortium name="WormBaseParasite"/>
        </authorList>
    </citation>
    <scope>IDENTIFICATION</scope>
</reference>
<dbReference type="WBParaSite" id="Csp11.Scaffold630.g21702.t1">
    <property type="protein sequence ID" value="Csp11.Scaffold630.g21702.t1"/>
    <property type="gene ID" value="Csp11.Scaffold630.g21702"/>
</dbReference>